<dbReference type="EMBL" id="JANAWD010000196">
    <property type="protein sequence ID" value="KAJ3484251.1"/>
    <property type="molecule type" value="Genomic_DNA"/>
</dbReference>
<reference evidence="2" key="1">
    <citation type="submission" date="2022-07" db="EMBL/GenBank/DDBJ databases">
        <title>Genome Sequence of Physisporinus lineatus.</title>
        <authorList>
            <person name="Buettner E."/>
        </authorList>
    </citation>
    <scope>NUCLEOTIDE SEQUENCE</scope>
    <source>
        <strain evidence="2">VT162</strain>
    </source>
</reference>
<name>A0AAD5V7R4_9APHY</name>
<protein>
    <submittedName>
        <fullName evidence="2">Uncharacterized protein</fullName>
    </submittedName>
</protein>
<accession>A0AAD5V7R4</accession>
<proteinExistence type="predicted"/>
<feature type="compositionally biased region" description="Pro residues" evidence="1">
    <location>
        <begin position="8"/>
        <end position="39"/>
    </location>
</feature>
<comment type="caution">
    <text evidence="2">The sequence shown here is derived from an EMBL/GenBank/DDBJ whole genome shotgun (WGS) entry which is preliminary data.</text>
</comment>
<gene>
    <name evidence="2" type="ORF">NLI96_g5757</name>
</gene>
<evidence type="ECO:0000313" key="2">
    <source>
        <dbReference type="EMBL" id="KAJ3484251.1"/>
    </source>
</evidence>
<feature type="region of interest" description="Disordered" evidence="1">
    <location>
        <begin position="1"/>
        <end position="54"/>
    </location>
</feature>
<evidence type="ECO:0000256" key="1">
    <source>
        <dbReference type="SAM" id="MobiDB-lite"/>
    </source>
</evidence>
<sequence>MSSYPESDPLPPYEKVPKAPTPQPQPQPHPPPTPHPGPGTPRANPYGNAYQMYPYSNSMQNPRAICDTMGHQQATQFGLAGEDSRISGF</sequence>
<dbReference type="AlphaFoldDB" id="A0AAD5V7R4"/>
<evidence type="ECO:0000313" key="3">
    <source>
        <dbReference type="Proteomes" id="UP001212997"/>
    </source>
</evidence>
<organism evidence="2 3">
    <name type="scientific">Meripilus lineatus</name>
    <dbReference type="NCBI Taxonomy" id="2056292"/>
    <lineage>
        <taxon>Eukaryota</taxon>
        <taxon>Fungi</taxon>
        <taxon>Dikarya</taxon>
        <taxon>Basidiomycota</taxon>
        <taxon>Agaricomycotina</taxon>
        <taxon>Agaricomycetes</taxon>
        <taxon>Polyporales</taxon>
        <taxon>Meripilaceae</taxon>
        <taxon>Meripilus</taxon>
    </lineage>
</organism>
<dbReference type="Proteomes" id="UP001212997">
    <property type="component" value="Unassembled WGS sequence"/>
</dbReference>
<keyword evidence="3" id="KW-1185">Reference proteome</keyword>